<evidence type="ECO:0008006" key="3">
    <source>
        <dbReference type="Google" id="ProtNLM"/>
    </source>
</evidence>
<dbReference type="Pfam" id="PF18306">
    <property type="entry name" value="LDcluster4"/>
    <property type="match status" value="1"/>
</dbReference>
<dbReference type="PANTHER" id="PTHR43393:SF3">
    <property type="entry name" value="LYSINE DECARBOXYLASE-LIKE PROTEIN"/>
    <property type="match status" value="1"/>
</dbReference>
<proteinExistence type="predicted"/>
<dbReference type="PANTHER" id="PTHR43393">
    <property type="entry name" value="CYTOKININ RIBOSIDE 5'-MONOPHOSPHATE PHOSPHORIBOHYDROLASE"/>
    <property type="match status" value="1"/>
</dbReference>
<reference evidence="1 2" key="1">
    <citation type="journal article" date="2015" name="Nature">
        <title>rRNA introns, odd ribosomes, and small enigmatic genomes across a large radiation of phyla.</title>
        <authorList>
            <person name="Brown C.T."/>
            <person name="Hug L.A."/>
            <person name="Thomas B.C."/>
            <person name="Sharon I."/>
            <person name="Castelle C.J."/>
            <person name="Singh A."/>
            <person name="Wilkins M.J."/>
            <person name="Williams K.H."/>
            <person name="Banfield J.F."/>
        </authorList>
    </citation>
    <scope>NUCLEOTIDE SEQUENCE [LARGE SCALE GENOMIC DNA]</scope>
</reference>
<gene>
    <name evidence="1" type="ORF">UT77_C0010G0021</name>
</gene>
<name>A0A0G0T306_9BACT</name>
<dbReference type="AlphaFoldDB" id="A0A0G0T306"/>
<evidence type="ECO:0000313" key="2">
    <source>
        <dbReference type="Proteomes" id="UP000034881"/>
    </source>
</evidence>
<evidence type="ECO:0000313" key="1">
    <source>
        <dbReference type="EMBL" id="KKR41495.1"/>
    </source>
</evidence>
<dbReference type="InterPro" id="IPR041164">
    <property type="entry name" value="LDcluster4"/>
</dbReference>
<dbReference type="GO" id="GO:0005829">
    <property type="term" value="C:cytosol"/>
    <property type="evidence" value="ECO:0007669"/>
    <property type="project" value="TreeGrafter"/>
</dbReference>
<dbReference type="SUPFAM" id="SSF102405">
    <property type="entry name" value="MCP/YpsA-like"/>
    <property type="match status" value="1"/>
</dbReference>
<organism evidence="1 2">
    <name type="scientific">Candidatus Daviesbacteria bacterium GW2011_GWC2_40_12</name>
    <dbReference type="NCBI Taxonomy" id="1618431"/>
    <lineage>
        <taxon>Bacteria</taxon>
        <taxon>Candidatus Daviesiibacteriota</taxon>
    </lineage>
</organism>
<dbReference type="InterPro" id="IPR052341">
    <property type="entry name" value="LOG_family_nucleotidases"/>
</dbReference>
<protein>
    <recommendedName>
        <fullName evidence="3">Rossmann fold nucleotide-binding protein</fullName>
    </recommendedName>
</protein>
<comment type="caution">
    <text evidence="1">The sequence shown here is derived from an EMBL/GenBank/DDBJ whole genome shotgun (WGS) entry which is preliminary data.</text>
</comment>
<dbReference type="EMBL" id="LBYB01000010">
    <property type="protein sequence ID" value="KKR41495.1"/>
    <property type="molecule type" value="Genomic_DNA"/>
</dbReference>
<dbReference type="Gene3D" id="3.40.50.450">
    <property type="match status" value="1"/>
</dbReference>
<dbReference type="Proteomes" id="UP000034881">
    <property type="component" value="Unassembled WGS sequence"/>
</dbReference>
<accession>A0A0G0T306</accession>
<sequence>MSSNGLLKAKSIDQVAIFGSSHINDDHPLFKEAYNVCKKLAEAGYTIVNGGGPGVMRAATQGALAGGGKVVGITFEADKGMHFEGRDPFNKMDIEIKTRNYVERTLTLLKEGQVYVVFNGGTGTISEFGMAWGLAKLYFGHHKPLVLYGKYWGNIIKTFKENMFMRPEELEVYKIVENSDAVLQAILDFETELKKGEKSQIKATTETL</sequence>